<evidence type="ECO:0008006" key="4">
    <source>
        <dbReference type="Google" id="ProtNLM"/>
    </source>
</evidence>
<dbReference type="EMBL" id="FNVQ01000006">
    <property type="protein sequence ID" value="SEG84796.1"/>
    <property type="molecule type" value="Genomic_DNA"/>
</dbReference>
<dbReference type="Proteomes" id="UP000236745">
    <property type="component" value="Unassembled WGS sequence"/>
</dbReference>
<reference evidence="2 3" key="1">
    <citation type="submission" date="2016-10" db="EMBL/GenBank/DDBJ databases">
        <authorList>
            <person name="de Groot N.N."/>
        </authorList>
    </citation>
    <scope>NUCLEOTIDE SEQUENCE [LARGE SCALE GENOMIC DNA]</scope>
    <source>
        <strain evidence="2 3">DSM 22012</strain>
    </source>
</reference>
<feature type="transmembrane region" description="Helical" evidence="1">
    <location>
        <begin position="45"/>
        <end position="62"/>
    </location>
</feature>
<name>A0A1H6DJH7_9GAMM</name>
<feature type="transmembrane region" description="Helical" evidence="1">
    <location>
        <begin position="121"/>
        <end position="140"/>
    </location>
</feature>
<gene>
    <name evidence="2" type="ORF">SAMN05444390_106185</name>
</gene>
<accession>A0A1H6DJH7</accession>
<feature type="transmembrane region" description="Helical" evidence="1">
    <location>
        <begin position="68"/>
        <end position="86"/>
    </location>
</feature>
<keyword evidence="1" id="KW-0812">Transmembrane</keyword>
<evidence type="ECO:0000313" key="2">
    <source>
        <dbReference type="EMBL" id="SEG84796.1"/>
    </source>
</evidence>
<proteinExistence type="predicted"/>
<dbReference type="AlphaFoldDB" id="A0A1H6DJH7"/>
<keyword evidence="3" id="KW-1185">Reference proteome</keyword>
<dbReference type="InterPro" id="IPR021762">
    <property type="entry name" value="DUF3325"/>
</dbReference>
<feature type="transmembrane region" description="Helical" evidence="1">
    <location>
        <begin position="6"/>
        <end position="24"/>
    </location>
</feature>
<dbReference type="Pfam" id="PF11804">
    <property type="entry name" value="DUF3325"/>
    <property type="match status" value="1"/>
</dbReference>
<evidence type="ECO:0000256" key="1">
    <source>
        <dbReference type="SAM" id="Phobius"/>
    </source>
</evidence>
<keyword evidence="1" id="KW-1133">Transmembrane helix</keyword>
<sequence length="272" mass="30349">MSWGHLITALLVILAFTLLAASMPNHQRQLFGRALSSKASRLVRSGGWITLLLAFAFCAWQWRADVGAVTWVAWLMVAGLLLAFYLPRREALPRREPHPAVKAPARESQSAGADKRSPVKALIAGILLLVPVAAFAVQMLDTPTRPLLRADALHDSIGPWSFSLAQRYQEPPRTDIIDVPMKKFVIRFCAECDSEIRNAYLKIRKPRSLRAAGNVFLGRRGPEKEVDIMIPPSAKLDDGLWLTVETKTGEIVQKKLDMERISPEMAAYIKNM</sequence>
<evidence type="ECO:0000313" key="3">
    <source>
        <dbReference type="Proteomes" id="UP000236745"/>
    </source>
</evidence>
<protein>
    <recommendedName>
        <fullName evidence="4">DUF3325 domain-containing protein</fullName>
    </recommendedName>
</protein>
<keyword evidence="1" id="KW-0472">Membrane</keyword>
<dbReference type="RefSeq" id="WP_104005423.1">
    <property type="nucleotide sequence ID" value="NZ_FNVQ01000006.1"/>
</dbReference>
<organism evidence="2 3">
    <name type="scientific">Marinobacterium lutimaris</name>
    <dbReference type="NCBI Taxonomy" id="568106"/>
    <lineage>
        <taxon>Bacteria</taxon>
        <taxon>Pseudomonadati</taxon>
        <taxon>Pseudomonadota</taxon>
        <taxon>Gammaproteobacteria</taxon>
        <taxon>Oceanospirillales</taxon>
        <taxon>Oceanospirillaceae</taxon>
        <taxon>Marinobacterium</taxon>
    </lineage>
</organism>
<dbReference type="OrthoDB" id="5366025at2"/>